<dbReference type="STRING" id="157733.AB986_00100"/>
<comment type="caution">
    <text evidence="11">The sequence shown here is derived from an EMBL/GenBank/DDBJ whole genome shotgun (WGS) entry which is preliminary data.</text>
</comment>
<comment type="similarity">
    <text evidence="2">Belongs to the Fur family.</text>
</comment>
<dbReference type="CDD" id="cd07153">
    <property type="entry name" value="Fur_like"/>
    <property type="match status" value="1"/>
</dbReference>
<evidence type="ECO:0000256" key="5">
    <source>
        <dbReference type="ARBA" id="ARBA00022833"/>
    </source>
</evidence>
<dbReference type="PATRIC" id="fig|157733.3.peg.2225"/>
<name>A0A0J6D0P6_9BACL</name>
<keyword evidence="6" id="KW-0805">Transcription regulation</keyword>
<dbReference type="RefSeq" id="WP_048308867.1">
    <property type="nucleotide sequence ID" value="NZ_CP119526.1"/>
</dbReference>
<dbReference type="GO" id="GO:0005737">
    <property type="term" value="C:cytoplasm"/>
    <property type="evidence" value="ECO:0007669"/>
    <property type="project" value="UniProtKB-SubCell"/>
</dbReference>
<feature type="binding site" evidence="9">
    <location>
        <position position="135"/>
    </location>
    <ligand>
        <name>Zn(2+)</name>
        <dbReference type="ChEBI" id="CHEBI:29105"/>
    </ligand>
</feature>
<dbReference type="AlphaFoldDB" id="A0A0J6D0P6"/>
<feature type="binding site" evidence="10">
    <location>
        <position position="89"/>
    </location>
    <ligand>
        <name>Fe cation</name>
        <dbReference type="ChEBI" id="CHEBI:24875"/>
    </ligand>
</feature>
<keyword evidence="5 9" id="KW-0862">Zinc</keyword>
<evidence type="ECO:0000256" key="3">
    <source>
        <dbReference type="ARBA" id="ARBA00022490"/>
    </source>
</evidence>
<comment type="subcellular location">
    <subcellularLocation>
        <location evidence="1">Cytoplasm</location>
    </subcellularLocation>
</comment>
<keyword evidence="4" id="KW-0678">Repressor</keyword>
<dbReference type="GO" id="GO:0003700">
    <property type="term" value="F:DNA-binding transcription factor activity"/>
    <property type="evidence" value="ECO:0007669"/>
    <property type="project" value="InterPro"/>
</dbReference>
<keyword evidence="9" id="KW-0479">Metal-binding</keyword>
<dbReference type="SUPFAM" id="SSF46785">
    <property type="entry name" value="Winged helix' DNA-binding domain"/>
    <property type="match status" value="1"/>
</dbReference>
<feature type="binding site" evidence="9">
    <location>
        <position position="98"/>
    </location>
    <ligand>
        <name>Zn(2+)</name>
        <dbReference type="ChEBI" id="CHEBI:29105"/>
    </ligand>
</feature>
<evidence type="ECO:0000256" key="6">
    <source>
        <dbReference type="ARBA" id="ARBA00023015"/>
    </source>
</evidence>
<dbReference type="InterPro" id="IPR036388">
    <property type="entry name" value="WH-like_DNA-bd_sf"/>
</dbReference>
<dbReference type="GO" id="GO:1900376">
    <property type="term" value="P:regulation of secondary metabolite biosynthetic process"/>
    <property type="evidence" value="ECO:0007669"/>
    <property type="project" value="TreeGrafter"/>
</dbReference>
<gene>
    <name evidence="11" type="ORF">AB986_00100</name>
</gene>
<dbReference type="Gene3D" id="3.30.1490.190">
    <property type="match status" value="1"/>
</dbReference>
<evidence type="ECO:0000313" key="12">
    <source>
        <dbReference type="Proteomes" id="UP000035996"/>
    </source>
</evidence>
<dbReference type="PANTHER" id="PTHR33202">
    <property type="entry name" value="ZINC UPTAKE REGULATION PROTEIN"/>
    <property type="match status" value="1"/>
</dbReference>
<evidence type="ECO:0000313" key="11">
    <source>
        <dbReference type="EMBL" id="KMM37794.1"/>
    </source>
</evidence>
<dbReference type="Gene3D" id="1.10.10.10">
    <property type="entry name" value="Winged helix-like DNA-binding domain superfamily/Winged helix DNA-binding domain"/>
    <property type="match status" value="1"/>
</dbReference>
<feature type="binding site" evidence="10">
    <location>
        <position position="124"/>
    </location>
    <ligand>
        <name>Fe cation</name>
        <dbReference type="ChEBI" id="CHEBI:24875"/>
    </ligand>
</feature>
<dbReference type="OrthoDB" id="8659436at2"/>
<dbReference type="Proteomes" id="UP000035996">
    <property type="component" value="Unassembled WGS sequence"/>
</dbReference>
<keyword evidence="8" id="KW-0804">Transcription</keyword>
<organism evidence="11 12">
    <name type="scientific">Guptibacillus hwajinpoensis</name>
    <dbReference type="NCBI Taxonomy" id="208199"/>
    <lineage>
        <taxon>Bacteria</taxon>
        <taxon>Bacillati</taxon>
        <taxon>Bacillota</taxon>
        <taxon>Bacilli</taxon>
        <taxon>Bacillales</taxon>
        <taxon>Guptibacillaceae</taxon>
        <taxon>Guptibacillus</taxon>
    </lineage>
</organism>
<keyword evidence="3" id="KW-0963">Cytoplasm</keyword>
<dbReference type="InterPro" id="IPR043135">
    <property type="entry name" value="Fur_C"/>
</dbReference>
<feature type="binding site" evidence="9">
    <location>
        <position position="95"/>
    </location>
    <ligand>
        <name>Zn(2+)</name>
        <dbReference type="ChEBI" id="CHEBI:29105"/>
    </ligand>
</feature>
<dbReference type="EMBL" id="LELK01000001">
    <property type="protein sequence ID" value="KMM37794.1"/>
    <property type="molecule type" value="Genomic_DNA"/>
</dbReference>
<feature type="binding site" evidence="10">
    <location>
        <position position="110"/>
    </location>
    <ligand>
        <name>Fe cation</name>
        <dbReference type="ChEBI" id="CHEBI:24875"/>
    </ligand>
</feature>
<dbReference type="PANTHER" id="PTHR33202:SF1">
    <property type="entry name" value="FERRIC UPTAKE REGULATION PROTEIN"/>
    <property type="match status" value="1"/>
</dbReference>
<evidence type="ECO:0000256" key="2">
    <source>
        <dbReference type="ARBA" id="ARBA00007957"/>
    </source>
</evidence>
<proteinExistence type="inferred from homology"/>
<comment type="cofactor">
    <cofactor evidence="10">
        <name>Mn(2+)</name>
        <dbReference type="ChEBI" id="CHEBI:29035"/>
    </cofactor>
    <cofactor evidence="10">
        <name>Fe(2+)</name>
        <dbReference type="ChEBI" id="CHEBI:29033"/>
    </cofactor>
    <text evidence="10">Binds 1 Mn(2+) or Fe(2+) ion per subunit.</text>
</comment>
<feature type="binding site" evidence="9">
    <location>
        <position position="132"/>
    </location>
    <ligand>
        <name>Zn(2+)</name>
        <dbReference type="ChEBI" id="CHEBI:29105"/>
    </ligand>
</feature>
<evidence type="ECO:0000256" key="1">
    <source>
        <dbReference type="ARBA" id="ARBA00004496"/>
    </source>
</evidence>
<protein>
    <submittedName>
        <fullName evidence="11">Fur family transcriptional regulator</fullName>
    </submittedName>
</protein>
<accession>A0A0J6D0P6</accession>
<evidence type="ECO:0000256" key="4">
    <source>
        <dbReference type="ARBA" id="ARBA00022491"/>
    </source>
</evidence>
<keyword evidence="7" id="KW-0238">DNA-binding</keyword>
<sequence>MNVSTALRILKDEGFKYTEKREDLVTLFAKEKRYLSARDVLIHMQKSYPGMSVDTIYRNLTLFKDLEILEETEWNGEKRYRLSCSTNHHHHHLICLQCGKTRQIESCPMEDMPVGDSEFKVTGHKFEVYGECGECQAQ</sequence>
<dbReference type="InterPro" id="IPR002481">
    <property type="entry name" value="FUR"/>
</dbReference>
<evidence type="ECO:0000256" key="9">
    <source>
        <dbReference type="PIRSR" id="PIRSR602481-1"/>
    </source>
</evidence>
<dbReference type="InterPro" id="IPR036390">
    <property type="entry name" value="WH_DNA-bd_sf"/>
</dbReference>
<dbReference type="GO" id="GO:0045892">
    <property type="term" value="P:negative regulation of DNA-templated transcription"/>
    <property type="evidence" value="ECO:0007669"/>
    <property type="project" value="TreeGrafter"/>
</dbReference>
<dbReference type="GO" id="GO:0008270">
    <property type="term" value="F:zinc ion binding"/>
    <property type="evidence" value="ECO:0007669"/>
    <property type="project" value="TreeGrafter"/>
</dbReference>
<evidence type="ECO:0000256" key="10">
    <source>
        <dbReference type="PIRSR" id="PIRSR602481-2"/>
    </source>
</evidence>
<dbReference type="GO" id="GO:0000976">
    <property type="term" value="F:transcription cis-regulatory region binding"/>
    <property type="evidence" value="ECO:0007669"/>
    <property type="project" value="TreeGrafter"/>
</dbReference>
<evidence type="ECO:0000256" key="7">
    <source>
        <dbReference type="ARBA" id="ARBA00023125"/>
    </source>
</evidence>
<dbReference type="Pfam" id="PF01475">
    <property type="entry name" value="FUR"/>
    <property type="match status" value="1"/>
</dbReference>
<reference evidence="11" key="1">
    <citation type="submission" date="2015-06" db="EMBL/GenBank/DDBJ databases">
        <authorList>
            <person name="Liu B."/>
            <person name="Wang J."/>
            <person name="Zhu Y."/>
            <person name="Liu G."/>
            <person name="Chen Q."/>
            <person name="Zheng C."/>
            <person name="Che J."/>
            <person name="Ge C."/>
            <person name="Shi H."/>
            <person name="Pan Z."/>
            <person name="Liu X."/>
        </authorList>
    </citation>
    <scope>NUCLEOTIDE SEQUENCE [LARGE SCALE GENOMIC DNA]</scope>
    <source>
        <strain evidence="11">DSM 16346</strain>
    </source>
</reference>
<keyword evidence="12" id="KW-1185">Reference proteome</keyword>
<comment type="cofactor">
    <cofactor evidence="9">
        <name>Zn(2+)</name>
        <dbReference type="ChEBI" id="CHEBI:29105"/>
    </cofactor>
    <text evidence="9">Binds 1 zinc ion per subunit.</text>
</comment>
<evidence type="ECO:0000256" key="8">
    <source>
        <dbReference type="ARBA" id="ARBA00023163"/>
    </source>
</evidence>
<keyword evidence="10" id="KW-0408">Iron</keyword>